<evidence type="ECO:0000313" key="8">
    <source>
        <dbReference type="EMBL" id="USS84496.1"/>
    </source>
</evidence>
<feature type="transmembrane region" description="Helical" evidence="6">
    <location>
        <begin position="327"/>
        <end position="346"/>
    </location>
</feature>
<feature type="domain" description="Major facilitator superfamily (MFS) profile" evidence="7">
    <location>
        <begin position="1"/>
        <end position="417"/>
    </location>
</feature>
<organism evidence="8 9">
    <name type="scientific">Fructilactobacillus myrtifloralis</name>
    <dbReference type="NCBI Taxonomy" id="2940301"/>
    <lineage>
        <taxon>Bacteria</taxon>
        <taxon>Bacillati</taxon>
        <taxon>Bacillota</taxon>
        <taxon>Bacilli</taxon>
        <taxon>Lactobacillales</taxon>
        <taxon>Lactobacillaceae</taxon>
        <taxon>Fructilactobacillus</taxon>
    </lineage>
</organism>
<name>A0ABY5BMQ7_9LACO</name>
<feature type="transmembrane region" description="Helical" evidence="6">
    <location>
        <begin position="69"/>
        <end position="91"/>
    </location>
</feature>
<evidence type="ECO:0000256" key="3">
    <source>
        <dbReference type="ARBA" id="ARBA00022692"/>
    </source>
</evidence>
<proteinExistence type="predicted"/>
<dbReference type="Pfam" id="PF07690">
    <property type="entry name" value="MFS_1"/>
    <property type="match status" value="1"/>
</dbReference>
<feature type="transmembrane region" description="Helical" evidence="6">
    <location>
        <begin position="131"/>
        <end position="150"/>
    </location>
</feature>
<feature type="transmembrane region" description="Helical" evidence="6">
    <location>
        <begin position="156"/>
        <end position="176"/>
    </location>
</feature>
<evidence type="ECO:0000259" key="7">
    <source>
        <dbReference type="PROSITE" id="PS50850"/>
    </source>
</evidence>
<keyword evidence="3 6" id="KW-0812">Transmembrane</keyword>
<keyword evidence="4 6" id="KW-1133">Transmembrane helix</keyword>
<dbReference type="EMBL" id="CP097116">
    <property type="protein sequence ID" value="USS84496.1"/>
    <property type="molecule type" value="Genomic_DNA"/>
</dbReference>
<protein>
    <submittedName>
        <fullName evidence="8">MFS transporter</fullName>
    </submittedName>
</protein>
<accession>A0ABY5BMQ7</accession>
<sequence>MGERIGNKLAFQLSAIVFVIASLLGALAPNIYLLIIARALMGIGTGGMVAIPFIIYADLYPNPVERAKALTWVTASYGLSVILGPVIGGIIVDSFGWRWTFGINVPIGLLAIMLLQHFYLEQTPKKQKQPIDGYGISTLVIWLAMILFVTQTTLSIWSLLACLLVILGLGFLFWWIEGRSDNPIIPHVILENKFYMGKNLIMILFYGLFTAYSVYAPMWAQSILGKSATIGGSTMMLCSVALIIATQVVSRLMKFITFQRITALAAVNFLLAGILLSLLPMNVQLGLIIVGGIFIGIGQGLGMSPLQVAVQNDVDKKQINIATTFSLLARTLGQTLFVSIFGTMYVQQIRSGIKHNPKISMNLINQLGTPAVKEVPQSLLHQMRVIAFGGIQHIFMVATIGCLLALFINQFVWKKEIK</sequence>
<keyword evidence="5 6" id="KW-0472">Membrane</keyword>
<keyword evidence="9" id="KW-1185">Reference proteome</keyword>
<evidence type="ECO:0000313" key="9">
    <source>
        <dbReference type="Proteomes" id="UP001056707"/>
    </source>
</evidence>
<evidence type="ECO:0000256" key="1">
    <source>
        <dbReference type="ARBA" id="ARBA00004651"/>
    </source>
</evidence>
<evidence type="ECO:0000256" key="5">
    <source>
        <dbReference type="ARBA" id="ARBA00023136"/>
    </source>
</evidence>
<feature type="transmembrane region" description="Helical" evidence="6">
    <location>
        <begin position="9"/>
        <end position="29"/>
    </location>
</feature>
<dbReference type="PANTHER" id="PTHR23501:SF191">
    <property type="entry name" value="VACUOLAR BASIC AMINO ACID TRANSPORTER 4"/>
    <property type="match status" value="1"/>
</dbReference>
<dbReference type="Proteomes" id="UP001056707">
    <property type="component" value="Chromosome"/>
</dbReference>
<dbReference type="InterPro" id="IPR011701">
    <property type="entry name" value="MFS"/>
</dbReference>
<dbReference type="InterPro" id="IPR036259">
    <property type="entry name" value="MFS_trans_sf"/>
</dbReference>
<reference evidence="8" key="1">
    <citation type="submission" date="2022-05" db="EMBL/GenBank/DDBJ databases">
        <authorList>
            <person name="Oliphant S.A."/>
            <person name="Watson-Haigh N.S."/>
            <person name="Sumby K.M."/>
            <person name="Gardner J.M."/>
            <person name="Jiranek V."/>
        </authorList>
    </citation>
    <scope>NUCLEOTIDE SEQUENCE</scope>
    <source>
        <strain evidence="8">KI16_H9</strain>
    </source>
</reference>
<feature type="transmembrane region" description="Helical" evidence="6">
    <location>
        <begin position="385"/>
        <end position="408"/>
    </location>
</feature>
<evidence type="ECO:0000256" key="4">
    <source>
        <dbReference type="ARBA" id="ARBA00022989"/>
    </source>
</evidence>
<feature type="transmembrane region" description="Helical" evidence="6">
    <location>
        <begin position="97"/>
        <end position="119"/>
    </location>
</feature>
<evidence type="ECO:0000256" key="6">
    <source>
        <dbReference type="SAM" id="Phobius"/>
    </source>
</evidence>
<feature type="transmembrane region" description="Helical" evidence="6">
    <location>
        <begin position="197"/>
        <end position="216"/>
    </location>
</feature>
<feature type="transmembrane region" description="Helical" evidence="6">
    <location>
        <begin position="35"/>
        <end position="57"/>
    </location>
</feature>
<feature type="transmembrane region" description="Helical" evidence="6">
    <location>
        <begin position="285"/>
        <end position="306"/>
    </location>
</feature>
<gene>
    <name evidence="8" type="ORF">M3M35_04040</name>
</gene>
<dbReference type="PROSITE" id="PS50850">
    <property type="entry name" value="MFS"/>
    <property type="match status" value="1"/>
</dbReference>
<keyword evidence="2" id="KW-0813">Transport</keyword>
<dbReference type="Gene3D" id="1.20.1250.20">
    <property type="entry name" value="MFS general substrate transporter like domains"/>
    <property type="match status" value="1"/>
</dbReference>
<dbReference type="RefSeq" id="WP_252749399.1">
    <property type="nucleotide sequence ID" value="NZ_CP097116.1"/>
</dbReference>
<comment type="subcellular location">
    <subcellularLocation>
        <location evidence="1">Cell membrane</location>
        <topology evidence="1">Multi-pass membrane protein</topology>
    </subcellularLocation>
</comment>
<feature type="transmembrane region" description="Helical" evidence="6">
    <location>
        <begin position="261"/>
        <end position="279"/>
    </location>
</feature>
<feature type="transmembrane region" description="Helical" evidence="6">
    <location>
        <begin position="228"/>
        <end position="249"/>
    </location>
</feature>
<dbReference type="InterPro" id="IPR020846">
    <property type="entry name" value="MFS_dom"/>
</dbReference>
<evidence type="ECO:0000256" key="2">
    <source>
        <dbReference type="ARBA" id="ARBA00022448"/>
    </source>
</evidence>
<dbReference type="SUPFAM" id="SSF103473">
    <property type="entry name" value="MFS general substrate transporter"/>
    <property type="match status" value="1"/>
</dbReference>
<dbReference type="Gene3D" id="1.20.1720.10">
    <property type="entry name" value="Multidrug resistance protein D"/>
    <property type="match status" value="1"/>
</dbReference>
<dbReference type="PANTHER" id="PTHR23501">
    <property type="entry name" value="MAJOR FACILITATOR SUPERFAMILY"/>
    <property type="match status" value="1"/>
</dbReference>